<protein>
    <recommendedName>
        <fullName evidence="9">DNA 5'-3' helicase</fullName>
        <ecNumber evidence="9">5.6.2.3</ecNumber>
    </recommendedName>
</protein>
<evidence type="ECO:0000313" key="12">
    <source>
        <dbReference type="EMBL" id="OGF63614.1"/>
    </source>
</evidence>
<evidence type="ECO:0000313" key="13">
    <source>
        <dbReference type="Proteomes" id="UP000178943"/>
    </source>
</evidence>
<dbReference type="GO" id="GO:0005524">
    <property type="term" value="F:ATP binding"/>
    <property type="evidence" value="ECO:0007669"/>
    <property type="project" value="UniProtKB-KW"/>
</dbReference>
<keyword evidence="5" id="KW-0347">Helicase</keyword>
<dbReference type="AlphaFoldDB" id="A0A1F5VJP2"/>
<evidence type="ECO:0000256" key="10">
    <source>
        <dbReference type="ARBA" id="ARBA00048954"/>
    </source>
</evidence>
<dbReference type="EC" id="5.6.2.3" evidence="9"/>
<dbReference type="GO" id="GO:0016787">
    <property type="term" value="F:hydrolase activity"/>
    <property type="evidence" value="ECO:0007669"/>
    <property type="project" value="UniProtKB-KW"/>
</dbReference>
<dbReference type="InterPro" id="IPR007694">
    <property type="entry name" value="DNA_helicase_DnaB-like_C"/>
</dbReference>
<dbReference type="EMBL" id="MFGW01000159">
    <property type="protein sequence ID" value="OGF63614.1"/>
    <property type="molecule type" value="Genomic_DNA"/>
</dbReference>
<gene>
    <name evidence="12" type="ORF">A2Y62_18840</name>
</gene>
<sequence>MTVTKEQLNEMYSYDSMGAIKRAEQLLLCIELDECMIKDHGIDFYGEQEIKTNYSRMLISKMPETIFYDDRHKYIHIAMRELYKQGKFVNPEAIADYLHSNNLLDKAGGIAYIKAETHDDVTMLNEIAPFYQVNQADKKWAYAPDLISFLKDKWIERQADLLFNKYKNKQNKARQDLFILGMEFQKLASISGKLLRACDITFEENEGQQIFTNIGPIDDKIELYPGDMVVIGGRPSCGKTALAMTLALAMRKYNPVFFSVETGKESLFQRFLAIEKNIELTTVRRNWEEYKKEKIKSDLLLSFERNISVNKFCMQLAGAITQYNSKIAFVDYLQLMNVSGKYFNENLRVGHISNALKAFALQYGIVLFVCSQLRRPDQSRKDKNEPQLADLRDSGVIEQDADVVFMLWNNKNDQNPDYKIKIGKNRNGPTGKIENVQFLPAFVSWDWNEPAQDETPF</sequence>
<evidence type="ECO:0000256" key="3">
    <source>
        <dbReference type="ARBA" id="ARBA00022741"/>
    </source>
</evidence>
<evidence type="ECO:0000256" key="7">
    <source>
        <dbReference type="ARBA" id="ARBA00023125"/>
    </source>
</evidence>
<dbReference type="InterPro" id="IPR016136">
    <property type="entry name" value="DNA_helicase_N/primase_C"/>
</dbReference>
<proteinExistence type="inferred from homology"/>
<dbReference type="InterPro" id="IPR036185">
    <property type="entry name" value="DNA_heli_DnaB-like_N_sf"/>
</dbReference>
<dbReference type="Proteomes" id="UP000178943">
    <property type="component" value="Unassembled WGS sequence"/>
</dbReference>
<keyword evidence="7" id="KW-0238">DNA-binding</keyword>
<dbReference type="PANTHER" id="PTHR30153">
    <property type="entry name" value="REPLICATIVE DNA HELICASE DNAB"/>
    <property type="match status" value="1"/>
</dbReference>
<feature type="domain" description="SF4 helicase" evidence="11">
    <location>
        <begin position="203"/>
        <end position="451"/>
    </location>
</feature>
<evidence type="ECO:0000256" key="2">
    <source>
        <dbReference type="ARBA" id="ARBA00022705"/>
    </source>
</evidence>
<name>A0A1F5VJP2_9BACT</name>
<dbReference type="InterPro" id="IPR007693">
    <property type="entry name" value="DNA_helicase_DnaB-like_N"/>
</dbReference>
<dbReference type="PROSITE" id="PS51199">
    <property type="entry name" value="SF4_HELICASE"/>
    <property type="match status" value="1"/>
</dbReference>
<dbReference type="PANTHER" id="PTHR30153:SF2">
    <property type="entry name" value="REPLICATIVE DNA HELICASE"/>
    <property type="match status" value="1"/>
</dbReference>
<dbReference type="GO" id="GO:0043139">
    <property type="term" value="F:5'-3' DNA helicase activity"/>
    <property type="evidence" value="ECO:0007669"/>
    <property type="project" value="UniProtKB-EC"/>
</dbReference>
<dbReference type="SUPFAM" id="SSF48024">
    <property type="entry name" value="N-terminal domain of DnaB helicase"/>
    <property type="match status" value="1"/>
</dbReference>
<dbReference type="Pfam" id="PF03796">
    <property type="entry name" value="DnaB_C"/>
    <property type="match status" value="1"/>
</dbReference>
<keyword evidence="4" id="KW-0378">Hydrolase</keyword>
<dbReference type="GO" id="GO:0006260">
    <property type="term" value="P:DNA replication"/>
    <property type="evidence" value="ECO:0007669"/>
    <property type="project" value="UniProtKB-KW"/>
</dbReference>
<evidence type="ECO:0000256" key="6">
    <source>
        <dbReference type="ARBA" id="ARBA00022840"/>
    </source>
</evidence>
<reference evidence="12 13" key="1">
    <citation type="journal article" date="2016" name="Nat. Commun.">
        <title>Thousands of microbial genomes shed light on interconnected biogeochemical processes in an aquifer system.</title>
        <authorList>
            <person name="Anantharaman K."/>
            <person name="Brown C.T."/>
            <person name="Hug L.A."/>
            <person name="Sharon I."/>
            <person name="Castelle C.J."/>
            <person name="Probst A.J."/>
            <person name="Thomas B.C."/>
            <person name="Singh A."/>
            <person name="Wilkins M.J."/>
            <person name="Karaoz U."/>
            <person name="Brodie E.L."/>
            <person name="Williams K.H."/>
            <person name="Hubbard S.S."/>
            <person name="Banfield J.F."/>
        </authorList>
    </citation>
    <scope>NUCLEOTIDE SEQUENCE [LARGE SCALE GENOMIC DNA]</scope>
</reference>
<evidence type="ECO:0000256" key="5">
    <source>
        <dbReference type="ARBA" id="ARBA00022806"/>
    </source>
</evidence>
<dbReference type="Gene3D" id="3.40.50.300">
    <property type="entry name" value="P-loop containing nucleotide triphosphate hydrolases"/>
    <property type="match status" value="1"/>
</dbReference>
<evidence type="ECO:0000259" key="11">
    <source>
        <dbReference type="PROSITE" id="PS51199"/>
    </source>
</evidence>
<accession>A0A1F5VJP2</accession>
<dbReference type="STRING" id="1817863.A2Y62_18840"/>
<comment type="catalytic activity">
    <reaction evidence="10">
        <text>ATP + H2O = ADP + phosphate + H(+)</text>
        <dbReference type="Rhea" id="RHEA:13065"/>
        <dbReference type="ChEBI" id="CHEBI:15377"/>
        <dbReference type="ChEBI" id="CHEBI:15378"/>
        <dbReference type="ChEBI" id="CHEBI:30616"/>
        <dbReference type="ChEBI" id="CHEBI:43474"/>
        <dbReference type="ChEBI" id="CHEBI:456216"/>
        <dbReference type="EC" id="5.6.2.3"/>
    </reaction>
</comment>
<dbReference type="InterPro" id="IPR027417">
    <property type="entry name" value="P-loop_NTPase"/>
</dbReference>
<keyword evidence="2" id="KW-0235">DNA replication</keyword>
<evidence type="ECO:0000256" key="1">
    <source>
        <dbReference type="ARBA" id="ARBA00008428"/>
    </source>
</evidence>
<evidence type="ECO:0000256" key="9">
    <source>
        <dbReference type="ARBA" id="ARBA00044969"/>
    </source>
</evidence>
<keyword evidence="3" id="KW-0547">Nucleotide-binding</keyword>
<dbReference type="GO" id="GO:0005829">
    <property type="term" value="C:cytosol"/>
    <property type="evidence" value="ECO:0007669"/>
    <property type="project" value="TreeGrafter"/>
</dbReference>
<evidence type="ECO:0000256" key="8">
    <source>
        <dbReference type="ARBA" id="ARBA00023235"/>
    </source>
</evidence>
<evidence type="ECO:0000256" key="4">
    <source>
        <dbReference type="ARBA" id="ARBA00022801"/>
    </source>
</evidence>
<keyword evidence="6" id="KW-0067">ATP-binding</keyword>
<comment type="similarity">
    <text evidence="1">Belongs to the helicase family. DnaB subfamily.</text>
</comment>
<dbReference type="Pfam" id="PF00772">
    <property type="entry name" value="DnaB"/>
    <property type="match status" value="1"/>
</dbReference>
<dbReference type="Gene3D" id="1.10.860.10">
    <property type="entry name" value="DNAb Helicase, Chain A"/>
    <property type="match status" value="1"/>
</dbReference>
<organism evidence="12 13">
    <name type="scientific">Candidatus Fischerbacteria bacterium RBG_13_37_8</name>
    <dbReference type="NCBI Taxonomy" id="1817863"/>
    <lineage>
        <taxon>Bacteria</taxon>
        <taxon>Candidatus Fischeribacteriota</taxon>
    </lineage>
</organism>
<dbReference type="GO" id="GO:0003677">
    <property type="term" value="F:DNA binding"/>
    <property type="evidence" value="ECO:0007669"/>
    <property type="project" value="UniProtKB-KW"/>
</dbReference>
<keyword evidence="8" id="KW-0413">Isomerase</keyword>
<comment type="caution">
    <text evidence="12">The sequence shown here is derived from an EMBL/GenBank/DDBJ whole genome shotgun (WGS) entry which is preliminary data.</text>
</comment>
<dbReference type="SUPFAM" id="SSF52540">
    <property type="entry name" value="P-loop containing nucleoside triphosphate hydrolases"/>
    <property type="match status" value="1"/>
</dbReference>